<gene>
    <name evidence="2" type="ORF">RM445_09640</name>
</gene>
<evidence type="ECO:0000313" key="3">
    <source>
        <dbReference type="Proteomes" id="UP001183202"/>
    </source>
</evidence>
<evidence type="ECO:0000313" key="2">
    <source>
        <dbReference type="EMBL" id="MDT0349781.1"/>
    </source>
</evidence>
<evidence type="ECO:0000256" key="1">
    <source>
        <dbReference type="SAM" id="SignalP"/>
    </source>
</evidence>
<feature type="chain" id="PRO_5046471514" description="Polysaccharide deacetylase" evidence="1">
    <location>
        <begin position="30"/>
        <end position="668"/>
    </location>
</feature>
<sequence length="668" mass="70717">MSRHRLLLGRALVLVLLCAPLLAPSRAHAAGQRIELRVLVVTDGSAPVEALRTVLSRTGVPTEVVDLREPGRRPIDAALLAPDPAVARFQGVVLPSQAPVGVVAAELTALHTFEQRFAVRQIDASVVATAAVGLAPVTDTSGYSGPFSGGVAQLSAEALAADFAYARGPVPFTGDDPGSEGAGPWVEIARPLAGFRPLLTATAPGGRYTGALAGVLSTRGREELVLAFSYDDDSTQLQVLAPGLVAWLTRGVHLGFDRGYLAVHVDDVLLPNVRWVPGVHCTPGADCPPSVPAPPMIRMTADDVAFAVDWQRRTGFRLDLAFNGSGSLAAEAGSGTDPLTTALVAAKGEFGWINHTWSHLYLGCVRDTTTTPWSCARLPILGWTRYASSWTIESEIDRNVGFARRHGLPIDPSELVTGEHGGLRAMPQMPDDNPRLAGALAASGVRTVAADSSVELDSRLVGAAVTVPRHPIDLDFDTATVTETIDQYNWVHTSRADGGNGECEADGGCQKPAAPGTGFADHIVPVEAHKVLGHMLTNDPRPHYVHQPQLSEDRTLYPLLDRVIGDYRSWFADARPLITPTMTQAGQELGRQQRWAQTVAAGRVQAWIEDGTVVVRAADGATEVPLTLGPGGRGPDGTPFGVPYGTGRSAWAPVGAEQRFTAEVRGQA</sequence>
<evidence type="ECO:0008006" key="4">
    <source>
        <dbReference type="Google" id="ProtNLM"/>
    </source>
</evidence>
<organism evidence="2 3">
    <name type="scientific">Pseudonocardia charpentierae</name>
    <dbReference type="NCBI Taxonomy" id="3075545"/>
    <lineage>
        <taxon>Bacteria</taxon>
        <taxon>Bacillati</taxon>
        <taxon>Actinomycetota</taxon>
        <taxon>Actinomycetes</taxon>
        <taxon>Pseudonocardiales</taxon>
        <taxon>Pseudonocardiaceae</taxon>
        <taxon>Pseudonocardia</taxon>
    </lineage>
</organism>
<feature type="signal peptide" evidence="1">
    <location>
        <begin position="1"/>
        <end position="29"/>
    </location>
</feature>
<comment type="caution">
    <text evidence="2">The sequence shown here is derived from an EMBL/GenBank/DDBJ whole genome shotgun (WGS) entry which is preliminary data.</text>
</comment>
<keyword evidence="1" id="KW-0732">Signal</keyword>
<dbReference type="EMBL" id="JAVREJ010000005">
    <property type="protein sequence ID" value="MDT0349781.1"/>
    <property type="molecule type" value="Genomic_DNA"/>
</dbReference>
<dbReference type="Proteomes" id="UP001183202">
    <property type="component" value="Unassembled WGS sequence"/>
</dbReference>
<accession>A0ABU2N773</accession>
<proteinExistence type="predicted"/>
<reference evidence="3" key="1">
    <citation type="submission" date="2023-07" db="EMBL/GenBank/DDBJ databases">
        <title>30 novel species of actinomycetes from the DSMZ collection.</title>
        <authorList>
            <person name="Nouioui I."/>
        </authorList>
    </citation>
    <scope>NUCLEOTIDE SEQUENCE [LARGE SCALE GENOMIC DNA]</scope>
    <source>
        <strain evidence="3">DSM 45834</strain>
    </source>
</reference>
<dbReference type="RefSeq" id="WP_311555816.1">
    <property type="nucleotide sequence ID" value="NZ_JAVREJ010000005.1"/>
</dbReference>
<keyword evidence="3" id="KW-1185">Reference proteome</keyword>
<name>A0ABU2N773_9PSEU</name>
<protein>
    <recommendedName>
        <fullName evidence="4">Polysaccharide deacetylase</fullName>
    </recommendedName>
</protein>